<keyword evidence="2" id="KW-1185">Reference proteome</keyword>
<dbReference type="AlphaFoldDB" id="A0A9Q3EAX9"/>
<name>A0A9Q3EAX9_9BASI</name>
<dbReference type="EMBL" id="AVOT02024879">
    <property type="protein sequence ID" value="MBW0515810.1"/>
    <property type="molecule type" value="Genomic_DNA"/>
</dbReference>
<sequence>MNVSGLKIDVGNVTSQTSSTCSIPNISFTPIPQSPTDTQMHVSEGPGSTPGISSNANPQDFLLTPCWNPVTSQEPFGKCKQPTLKIPTGSQVHVGHEKPFKGGRQKRPLENVSWSVLSEGNAGLALHQSKSFGFQIINFSKSDMFVSWVRYGT</sequence>
<protein>
    <submittedName>
        <fullName evidence="1">Uncharacterized protein</fullName>
    </submittedName>
</protein>
<evidence type="ECO:0000313" key="2">
    <source>
        <dbReference type="Proteomes" id="UP000765509"/>
    </source>
</evidence>
<reference evidence="1" key="1">
    <citation type="submission" date="2021-03" db="EMBL/GenBank/DDBJ databases">
        <title>Draft genome sequence of rust myrtle Austropuccinia psidii MF-1, a brazilian biotype.</title>
        <authorList>
            <person name="Quecine M.C."/>
            <person name="Pachon D.M.R."/>
            <person name="Bonatelli M.L."/>
            <person name="Correr F.H."/>
            <person name="Franceschini L.M."/>
            <person name="Leite T.F."/>
            <person name="Margarido G.R.A."/>
            <person name="Almeida C.A."/>
            <person name="Ferrarezi J.A."/>
            <person name="Labate C.A."/>
        </authorList>
    </citation>
    <scope>NUCLEOTIDE SEQUENCE</scope>
    <source>
        <strain evidence="1">MF-1</strain>
    </source>
</reference>
<comment type="caution">
    <text evidence="1">The sequence shown here is derived from an EMBL/GenBank/DDBJ whole genome shotgun (WGS) entry which is preliminary data.</text>
</comment>
<gene>
    <name evidence="1" type="ORF">O181_055525</name>
</gene>
<accession>A0A9Q3EAX9</accession>
<dbReference type="Proteomes" id="UP000765509">
    <property type="component" value="Unassembled WGS sequence"/>
</dbReference>
<organism evidence="1 2">
    <name type="scientific">Austropuccinia psidii MF-1</name>
    <dbReference type="NCBI Taxonomy" id="1389203"/>
    <lineage>
        <taxon>Eukaryota</taxon>
        <taxon>Fungi</taxon>
        <taxon>Dikarya</taxon>
        <taxon>Basidiomycota</taxon>
        <taxon>Pucciniomycotina</taxon>
        <taxon>Pucciniomycetes</taxon>
        <taxon>Pucciniales</taxon>
        <taxon>Sphaerophragmiaceae</taxon>
        <taxon>Austropuccinia</taxon>
    </lineage>
</organism>
<evidence type="ECO:0000313" key="1">
    <source>
        <dbReference type="EMBL" id="MBW0515810.1"/>
    </source>
</evidence>
<proteinExistence type="predicted"/>